<dbReference type="AlphaFoldDB" id="I2GML5"/>
<dbReference type="CDD" id="cd00088">
    <property type="entry name" value="HPT"/>
    <property type="match status" value="1"/>
</dbReference>
<keyword evidence="20" id="KW-1185">Reference proteome</keyword>
<dbReference type="InterPro" id="IPR036890">
    <property type="entry name" value="HATPase_C_sf"/>
</dbReference>
<dbReference type="Pfam" id="PF02518">
    <property type="entry name" value="HATPase_c"/>
    <property type="match status" value="1"/>
</dbReference>
<dbReference type="Proteomes" id="UP000009309">
    <property type="component" value="Unassembled WGS sequence"/>
</dbReference>
<comment type="caution">
    <text evidence="19">The sequence shown here is derived from an EMBL/GenBank/DDBJ whole genome shotgun (WGS) entry which is preliminary data.</text>
</comment>
<evidence type="ECO:0000256" key="3">
    <source>
        <dbReference type="ARBA" id="ARBA00012438"/>
    </source>
</evidence>
<evidence type="ECO:0000259" key="16">
    <source>
        <dbReference type="PROSITE" id="PS50112"/>
    </source>
</evidence>
<dbReference type="PANTHER" id="PTHR45339:SF1">
    <property type="entry name" value="HYBRID SIGNAL TRANSDUCTION HISTIDINE KINASE J"/>
    <property type="match status" value="1"/>
</dbReference>
<dbReference type="Gene3D" id="3.30.565.10">
    <property type="entry name" value="Histidine kinase-like ATPase, C-terminal domain"/>
    <property type="match status" value="1"/>
</dbReference>
<dbReference type="CDD" id="cd16922">
    <property type="entry name" value="HATPase_EvgS-ArcB-TorS-like"/>
    <property type="match status" value="1"/>
</dbReference>
<dbReference type="PROSITE" id="PS50112">
    <property type="entry name" value="PAS"/>
    <property type="match status" value="1"/>
</dbReference>
<dbReference type="InterPro" id="IPR001610">
    <property type="entry name" value="PAC"/>
</dbReference>
<dbReference type="EMBL" id="CAIT01000009">
    <property type="protein sequence ID" value="CCH55143.1"/>
    <property type="molecule type" value="Genomic_DNA"/>
</dbReference>
<dbReference type="InterPro" id="IPR000014">
    <property type="entry name" value="PAS"/>
</dbReference>
<dbReference type="PROSITE" id="PS50109">
    <property type="entry name" value="HIS_KIN"/>
    <property type="match status" value="1"/>
</dbReference>
<dbReference type="Gene3D" id="1.20.120.160">
    <property type="entry name" value="HPT domain"/>
    <property type="match status" value="1"/>
</dbReference>
<keyword evidence="4" id="KW-1003">Cell membrane</keyword>
<comment type="subcellular location">
    <subcellularLocation>
        <location evidence="2">Cell membrane</location>
        <topology evidence="2">Multi-pass membrane protein</topology>
    </subcellularLocation>
</comment>
<dbReference type="SUPFAM" id="SSF55874">
    <property type="entry name" value="ATPase domain of HSP90 chaperone/DNA topoisomerase II/histidine kinase"/>
    <property type="match status" value="1"/>
</dbReference>
<evidence type="ECO:0000256" key="7">
    <source>
        <dbReference type="ARBA" id="ARBA00022741"/>
    </source>
</evidence>
<dbReference type="OrthoDB" id="9781208at2"/>
<feature type="domain" description="Response regulatory" evidence="15">
    <location>
        <begin position="437"/>
        <end position="554"/>
    </location>
</feature>
<dbReference type="InterPro" id="IPR005467">
    <property type="entry name" value="His_kinase_dom"/>
</dbReference>
<dbReference type="PRINTS" id="PR00344">
    <property type="entry name" value="BCTRLSENSOR"/>
</dbReference>
<dbReference type="InterPro" id="IPR036641">
    <property type="entry name" value="HPT_dom_sf"/>
</dbReference>
<evidence type="ECO:0000259" key="18">
    <source>
        <dbReference type="PROSITE" id="PS50894"/>
    </source>
</evidence>
<dbReference type="PANTHER" id="PTHR45339">
    <property type="entry name" value="HYBRID SIGNAL TRANSDUCTION HISTIDINE KINASE J"/>
    <property type="match status" value="1"/>
</dbReference>
<dbReference type="SMART" id="SM00388">
    <property type="entry name" value="HisKA"/>
    <property type="match status" value="1"/>
</dbReference>
<dbReference type="EC" id="2.7.13.3" evidence="3"/>
<dbReference type="Pfam" id="PF13426">
    <property type="entry name" value="PAS_9"/>
    <property type="match status" value="1"/>
</dbReference>
<dbReference type="SMART" id="SM00448">
    <property type="entry name" value="REC"/>
    <property type="match status" value="1"/>
</dbReference>
<keyword evidence="19" id="KW-0808">Transferase</keyword>
<sequence length="683" mass="76807">MNRKKLDTEAVSAAQEQTARMQAEKMLEQRTNELSVLKEQLLQVSTTLDQLRKSEEKYRGIMNNMDLGLLEVDNDQIIVRAYDRFCQMIGYREDELLGKNASELFVKPGNADVLERQQEKRKHGQSSSYELPLLHKNGHTVWALVSGVPITNEKGQVVGSIGIHYNLTERKQLEQELESARSLAEEARIAENQFLANMSHEMRTPLNAIIGMTNLLYDTSPSVQQQEYLDMLRSSADFLHELVSDLLDMAKIDSARIDVQPEPFNVAGLLETLANEFRDKLAKSSVSFELAIGNGLSDSFVGDSSLLRRILYTLLSNAEKFTEAGLIRLSARLQKQEGNKAWIEFDVADTGMGIPDDKREQIFEKFQQISHLGQKQKGVGIGLTIAKRLVDLQGGQISVQSAVGQGSVFTISLPYVKRKASSQPGTPESAALVSQMNVLVVEDNLMNQRYVSALLTKWGVTYQIARNGREAVDVTQRSRFDLILMDIQMPVLDGYEAARSIRTKPNPNQQVPIVALSASAMLDHQESLHAAGMNEFLGKPFYPATLLELLQKYASAKIVPTTTVIDLTVLDQQQLTNLYGDDMEYAADMFQTFLEQILPEFDAFEPLIREQQWAEVRQLAHKLKPTLRMVGLPKLEKVMARLEEMASGDPDVIDIQNLWQGFCAELTNKKPLIEAQWQHYLTS</sequence>
<evidence type="ECO:0000259" key="14">
    <source>
        <dbReference type="PROSITE" id="PS50109"/>
    </source>
</evidence>
<keyword evidence="5 13" id="KW-0597">Phosphoprotein</keyword>
<dbReference type="SMART" id="SM00091">
    <property type="entry name" value="PAS"/>
    <property type="match status" value="1"/>
</dbReference>
<keyword evidence="9" id="KW-1133">Transmembrane helix</keyword>
<keyword evidence="8" id="KW-0067">ATP-binding</keyword>
<keyword evidence="10" id="KW-0902">Two-component regulatory system</keyword>
<dbReference type="SUPFAM" id="SSF47226">
    <property type="entry name" value="Histidine-containing phosphotransfer domain, HPT domain"/>
    <property type="match status" value="1"/>
</dbReference>
<dbReference type="CDD" id="cd17546">
    <property type="entry name" value="REC_hyHK_CKI1_RcsC-like"/>
    <property type="match status" value="1"/>
</dbReference>
<dbReference type="CDD" id="cd00130">
    <property type="entry name" value="PAS"/>
    <property type="match status" value="1"/>
</dbReference>
<dbReference type="InterPro" id="IPR004358">
    <property type="entry name" value="Sig_transdc_His_kin-like_C"/>
</dbReference>
<dbReference type="CDD" id="cd00082">
    <property type="entry name" value="HisKA"/>
    <property type="match status" value="1"/>
</dbReference>
<dbReference type="GO" id="GO:0005524">
    <property type="term" value="F:ATP binding"/>
    <property type="evidence" value="ECO:0007669"/>
    <property type="project" value="UniProtKB-KW"/>
</dbReference>
<evidence type="ECO:0000313" key="19">
    <source>
        <dbReference type="EMBL" id="CCH55143.1"/>
    </source>
</evidence>
<dbReference type="Gene3D" id="3.30.450.20">
    <property type="entry name" value="PAS domain"/>
    <property type="match status" value="1"/>
</dbReference>
<dbReference type="InterPro" id="IPR003661">
    <property type="entry name" value="HisK_dim/P_dom"/>
</dbReference>
<dbReference type="eggNOG" id="COG2205">
    <property type="taxonomic scope" value="Bacteria"/>
</dbReference>
<protein>
    <recommendedName>
        <fullName evidence="3">histidine kinase</fullName>
        <ecNumber evidence="3">2.7.13.3</ecNumber>
    </recommendedName>
</protein>
<dbReference type="PROSITE" id="PS50113">
    <property type="entry name" value="PAC"/>
    <property type="match status" value="1"/>
</dbReference>
<dbReference type="GO" id="GO:0000155">
    <property type="term" value="F:phosphorelay sensor kinase activity"/>
    <property type="evidence" value="ECO:0007669"/>
    <property type="project" value="InterPro"/>
</dbReference>
<evidence type="ECO:0000256" key="11">
    <source>
        <dbReference type="ARBA" id="ARBA00023136"/>
    </source>
</evidence>
<evidence type="ECO:0000256" key="4">
    <source>
        <dbReference type="ARBA" id="ARBA00022475"/>
    </source>
</evidence>
<evidence type="ECO:0000256" key="8">
    <source>
        <dbReference type="ARBA" id="ARBA00022840"/>
    </source>
</evidence>
<dbReference type="SUPFAM" id="SSF52172">
    <property type="entry name" value="CheY-like"/>
    <property type="match status" value="1"/>
</dbReference>
<dbReference type="Pfam" id="PF00512">
    <property type="entry name" value="HisKA"/>
    <property type="match status" value="1"/>
</dbReference>
<dbReference type="GO" id="GO:0005886">
    <property type="term" value="C:plasma membrane"/>
    <property type="evidence" value="ECO:0007669"/>
    <property type="project" value="UniProtKB-SubCell"/>
</dbReference>
<dbReference type="InterPro" id="IPR001789">
    <property type="entry name" value="Sig_transdc_resp-reg_receiver"/>
</dbReference>
<dbReference type="PROSITE" id="PS50894">
    <property type="entry name" value="HPT"/>
    <property type="match status" value="1"/>
</dbReference>
<dbReference type="Pfam" id="PF01627">
    <property type="entry name" value="Hpt"/>
    <property type="match status" value="1"/>
</dbReference>
<evidence type="ECO:0000256" key="13">
    <source>
        <dbReference type="PROSITE-ProRule" id="PRU00169"/>
    </source>
</evidence>
<dbReference type="SUPFAM" id="SSF47384">
    <property type="entry name" value="Homodimeric domain of signal transducing histidine kinase"/>
    <property type="match status" value="1"/>
</dbReference>
<evidence type="ECO:0000259" key="17">
    <source>
        <dbReference type="PROSITE" id="PS50113"/>
    </source>
</evidence>
<evidence type="ECO:0000256" key="2">
    <source>
        <dbReference type="ARBA" id="ARBA00004651"/>
    </source>
</evidence>
<comment type="catalytic activity">
    <reaction evidence="1">
        <text>ATP + protein L-histidine = ADP + protein N-phospho-L-histidine.</text>
        <dbReference type="EC" id="2.7.13.3"/>
    </reaction>
</comment>
<evidence type="ECO:0000256" key="6">
    <source>
        <dbReference type="ARBA" id="ARBA00022692"/>
    </source>
</evidence>
<dbReference type="InterPro" id="IPR003594">
    <property type="entry name" value="HATPase_dom"/>
</dbReference>
<dbReference type="Pfam" id="PF00072">
    <property type="entry name" value="Response_reg"/>
    <property type="match status" value="1"/>
</dbReference>
<name>I2GML5_9BACT</name>
<accession>I2GML5</accession>
<keyword evidence="11" id="KW-0472">Membrane</keyword>
<keyword evidence="19" id="KW-0418">Kinase</keyword>
<feature type="domain" description="HPt" evidence="18">
    <location>
        <begin position="582"/>
        <end position="676"/>
    </location>
</feature>
<dbReference type="STRING" id="1185876.BN8_04381"/>
<feature type="modified residue" description="4-aspartylphosphate" evidence="13">
    <location>
        <position position="486"/>
    </location>
</feature>
<feature type="domain" description="PAC" evidence="17">
    <location>
        <begin position="127"/>
        <end position="179"/>
    </location>
</feature>
<evidence type="ECO:0000256" key="9">
    <source>
        <dbReference type="ARBA" id="ARBA00022989"/>
    </source>
</evidence>
<dbReference type="RefSeq" id="WP_009283713.1">
    <property type="nucleotide sequence ID" value="NZ_CAIT01000009.1"/>
</dbReference>
<proteinExistence type="predicted"/>
<evidence type="ECO:0000313" key="20">
    <source>
        <dbReference type="Proteomes" id="UP000009309"/>
    </source>
</evidence>
<dbReference type="NCBIfam" id="TIGR00229">
    <property type="entry name" value="sensory_box"/>
    <property type="match status" value="1"/>
</dbReference>
<evidence type="ECO:0000259" key="15">
    <source>
        <dbReference type="PROSITE" id="PS50110"/>
    </source>
</evidence>
<keyword evidence="6" id="KW-0812">Transmembrane</keyword>
<dbReference type="SUPFAM" id="SSF55785">
    <property type="entry name" value="PYP-like sensor domain (PAS domain)"/>
    <property type="match status" value="1"/>
</dbReference>
<dbReference type="eggNOG" id="COG0745">
    <property type="taxonomic scope" value="Bacteria"/>
</dbReference>
<dbReference type="InterPro" id="IPR008207">
    <property type="entry name" value="Sig_transdc_His_kin_Hpt_dom"/>
</dbReference>
<dbReference type="SMART" id="SM00086">
    <property type="entry name" value="PAC"/>
    <property type="match status" value="1"/>
</dbReference>
<gene>
    <name evidence="19" type="ORF">BN8_04381</name>
</gene>
<keyword evidence="7" id="KW-0547">Nucleotide-binding</keyword>
<evidence type="ECO:0000256" key="10">
    <source>
        <dbReference type="ARBA" id="ARBA00023012"/>
    </source>
</evidence>
<evidence type="ECO:0000256" key="5">
    <source>
        <dbReference type="ARBA" id="ARBA00022553"/>
    </source>
</evidence>
<feature type="domain" description="PAS" evidence="16">
    <location>
        <begin position="54"/>
        <end position="125"/>
    </location>
</feature>
<evidence type="ECO:0000256" key="12">
    <source>
        <dbReference type="PROSITE-ProRule" id="PRU00110"/>
    </source>
</evidence>
<reference evidence="19 20" key="1">
    <citation type="journal article" date="2012" name="J. Bacteriol.">
        <title>Genome Sequence of the Filamentous Bacterium Fibrisoma limi BUZ 3T.</title>
        <authorList>
            <person name="Filippini M."/>
            <person name="Qi W."/>
            <person name="Jaenicke S."/>
            <person name="Goesmann A."/>
            <person name="Smits T.H."/>
            <person name="Bagheri H.C."/>
        </authorList>
    </citation>
    <scope>NUCLEOTIDE SEQUENCE [LARGE SCALE GENOMIC DNA]</scope>
    <source>
        <strain evidence="20">BUZ 3T</strain>
    </source>
</reference>
<dbReference type="InterPro" id="IPR011006">
    <property type="entry name" value="CheY-like_superfamily"/>
</dbReference>
<dbReference type="InterPro" id="IPR035965">
    <property type="entry name" value="PAS-like_dom_sf"/>
</dbReference>
<feature type="modified residue" description="Phosphohistidine" evidence="12">
    <location>
        <position position="621"/>
    </location>
</feature>
<dbReference type="InterPro" id="IPR000700">
    <property type="entry name" value="PAS-assoc_C"/>
</dbReference>
<dbReference type="Gene3D" id="3.40.50.2300">
    <property type="match status" value="1"/>
</dbReference>
<organism evidence="19 20">
    <name type="scientific">Fibrisoma limi BUZ 3</name>
    <dbReference type="NCBI Taxonomy" id="1185876"/>
    <lineage>
        <taxon>Bacteria</taxon>
        <taxon>Pseudomonadati</taxon>
        <taxon>Bacteroidota</taxon>
        <taxon>Cytophagia</taxon>
        <taxon>Cytophagales</taxon>
        <taxon>Spirosomataceae</taxon>
        <taxon>Fibrisoma</taxon>
    </lineage>
</organism>
<dbReference type="Gene3D" id="1.10.287.130">
    <property type="match status" value="1"/>
</dbReference>
<feature type="domain" description="Histidine kinase" evidence="14">
    <location>
        <begin position="197"/>
        <end position="417"/>
    </location>
</feature>
<evidence type="ECO:0000256" key="1">
    <source>
        <dbReference type="ARBA" id="ARBA00000085"/>
    </source>
</evidence>
<dbReference type="PROSITE" id="PS50110">
    <property type="entry name" value="RESPONSE_REGULATORY"/>
    <property type="match status" value="1"/>
</dbReference>
<dbReference type="SMART" id="SM00387">
    <property type="entry name" value="HATPase_c"/>
    <property type="match status" value="1"/>
</dbReference>
<dbReference type="InterPro" id="IPR036097">
    <property type="entry name" value="HisK_dim/P_sf"/>
</dbReference>